<gene>
    <name evidence="1" type="ORF">PRABACTJOHN_01292</name>
</gene>
<evidence type="ECO:0000313" key="1">
    <source>
        <dbReference type="EMBL" id="EEC97294.1"/>
    </source>
</evidence>
<dbReference type="EMBL" id="ABYH01000111">
    <property type="protein sequence ID" value="EEC97294.1"/>
    <property type="molecule type" value="Genomic_DNA"/>
</dbReference>
<organism evidence="1 2">
    <name type="scientific">Parabacteroides johnsonii DSM 18315</name>
    <dbReference type="NCBI Taxonomy" id="537006"/>
    <lineage>
        <taxon>Bacteria</taxon>
        <taxon>Pseudomonadati</taxon>
        <taxon>Bacteroidota</taxon>
        <taxon>Bacteroidia</taxon>
        <taxon>Bacteroidales</taxon>
        <taxon>Tannerellaceae</taxon>
        <taxon>Parabacteroides</taxon>
    </lineage>
</organism>
<accession>B7B8E0</accession>
<evidence type="ECO:0000313" key="2">
    <source>
        <dbReference type="Proteomes" id="UP000005510"/>
    </source>
</evidence>
<dbReference type="HOGENOM" id="CLU_3314050_0_0_10"/>
<name>B7B8E0_9BACT</name>
<proteinExistence type="predicted"/>
<dbReference type="AlphaFoldDB" id="B7B8E0"/>
<comment type="caution">
    <text evidence="1">The sequence shown here is derived from an EMBL/GenBank/DDBJ whole genome shotgun (WGS) entry which is preliminary data.</text>
</comment>
<protein>
    <submittedName>
        <fullName evidence="1">Uncharacterized protein</fullName>
    </submittedName>
</protein>
<reference evidence="1 2" key="1">
    <citation type="submission" date="2008-10" db="EMBL/GenBank/DDBJ databases">
        <title>Draft genome sequence of Parabacteroides johnsonii (DSM 18315).</title>
        <authorList>
            <person name="Sudarsanam P."/>
            <person name="Ley R."/>
            <person name="Guruge J."/>
            <person name="Turnbaugh P.J."/>
            <person name="Mahowald M."/>
            <person name="Liep D."/>
            <person name="Gordon J."/>
        </authorList>
    </citation>
    <scope>NUCLEOTIDE SEQUENCE [LARGE SCALE GENOMIC DNA]</scope>
    <source>
        <strain evidence="1 2">DSM 18315</strain>
    </source>
</reference>
<sequence>MNRKFFMLQRYMNSCVKNKYVPFLFLFLHANYAENRYGK</sequence>
<dbReference type="Proteomes" id="UP000005510">
    <property type="component" value="Unassembled WGS sequence"/>
</dbReference>
<reference evidence="1 2" key="2">
    <citation type="submission" date="2008-10" db="EMBL/GenBank/DDBJ databases">
        <authorList>
            <person name="Fulton L."/>
            <person name="Clifton S."/>
            <person name="Fulton B."/>
            <person name="Xu J."/>
            <person name="Minx P."/>
            <person name="Pepin K.H."/>
            <person name="Johnson M."/>
            <person name="Bhonagiri V."/>
            <person name="Nash W.E."/>
            <person name="Mardis E.R."/>
            <person name="Wilson R.K."/>
        </authorList>
    </citation>
    <scope>NUCLEOTIDE SEQUENCE [LARGE SCALE GENOMIC DNA]</scope>
    <source>
        <strain evidence="1 2">DSM 18315</strain>
    </source>
</reference>